<organism evidence="2 3">
    <name type="scientific">Vallitalea pronyensis</name>
    <dbReference type="NCBI Taxonomy" id="1348613"/>
    <lineage>
        <taxon>Bacteria</taxon>
        <taxon>Bacillati</taxon>
        <taxon>Bacillota</taxon>
        <taxon>Clostridia</taxon>
        <taxon>Lachnospirales</taxon>
        <taxon>Vallitaleaceae</taxon>
        <taxon>Vallitalea</taxon>
    </lineage>
</organism>
<sequence length="72" mass="7760">MDIIGMILVVVGAIIYFGTMLMYKRSKKKGQFNPDKAGNDEFLTLLNNGAIVTKVIGALLVVAGAIMILAFQ</sequence>
<name>A0A8J8MIL8_9FIRM</name>
<dbReference type="AlphaFoldDB" id="A0A8J8MIL8"/>
<dbReference type="KEGG" id="vpy:HZI73_06450"/>
<reference evidence="2" key="1">
    <citation type="submission" date="2020-07" db="EMBL/GenBank/DDBJ databases">
        <title>Vallitalea pronyensis genome.</title>
        <authorList>
            <person name="Postec A."/>
        </authorList>
    </citation>
    <scope>NUCLEOTIDE SEQUENCE</scope>
    <source>
        <strain evidence="2">FatNI3</strain>
    </source>
</reference>
<evidence type="ECO:0000313" key="3">
    <source>
        <dbReference type="Proteomes" id="UP000683246"/>
    </source>
</evidence>
<dbReference type="RefSeq" id="WP_212697434.1">
    <property type="nucleotide sequence ID" value="NZ_CP058649.1"/>
</dbReference>
<dbReference type="EMBL" id="CP058649">
    <property type="protein sequence ID" value="QUI21963.1"/>
    <property type="molecule type" value="Genomic_DNA"/>
</dbReference>
<dbReference type="Proteomes" id="UP000683246">
    <property type="component" value="Chromosome"/>
</dbReference>
<keyword evidence="1" id="KW-0812">Transmembrane</keyword>
<proteinExistence type="predicted"/>
<accession>A0A8J8MIL8</accession>
<evidence type="ECO:0000256" key="1">
    <source>
        <dbReference type="SAM" id="Phobius"/>
    </source>
</evidence>
<keyword evidence="3" id="KW-1185">Reference proteome</keyword>
<protein>
    <submittedName>
        <fullName evidence="2">Uncharacterized protein</fullName>
    </submittedName>
</protein>
<evidence type="ECO:0000313" key="2">
    <source>
        <dbReference type="EMBL" id="QUI21963.1"/>
    </source>
</evidence>
<keyword evidence="1" id="KW-1133">Transmembrane helix</keyword>
<gene>
    <name evidence="2" type="ORF">HZI73_06450</name>
</gene>
<feature type="transmembrane region" description="Helical" evidence="1">
    <location>
        <begin position="44"/>
        <end position="71"/>
    </location>
</feature>
<keyword evidence="1" id="KW-0472">Membrane</keyword>
<feature type="transmembrane region" description="Helical" evidence="1">
    <location>
        <begin position="6"/>
        <end position="23"/>
    </location>
</feature>